<reference evidence="2 3" key="1">
    <citation type="submission" date="2016-11" db="EMBL/GenBank/DDBJ databases">
        <authorList>
            <person name="Jaros S."/>
            <person name="Januszkiewicz K."/>
            <person name="Wedrychowicz H."/>
        </authorList>
    </citation>
    <scope>NUCLEOTIDE SEQUENCE [LARGE SCALE GENOMIC DNA]</scope>
    <source>
        <strain evidence="2 3">LMG 26898</strain>
    </source>
</reference>
<keyword evidence="1" id="KW-1133">Transmembrane helix</keyword>
<dbReference type="OrthoDB" id="7025959at2"/>
<name>A0A1M7N187_9PSED</name>
<dbReference type="AlphaFoldDB" id="A0A1M7N187"/>
<feature type="transmembrane region" description="Helical" evidence="1">
    <location>
        <begin position="32"/>
        <end position="52"/>
    </location>
</feature>
<organism evidence="2 3">
    <name type="scientific">Pseudomonas asturiensis</name>
    <dbReference type="NCBI Taxonomy" id="1190415"/>
    <lineage>
        <taxon>Bacteria</taxon>
        <taxon>Pseudomonadati</taxon>
        <taxon>Pseudomonadota</taxon>
        <taxon>Gammaproteobacteria</taxon>
        <taxon>Pseudomonadales</taxon>
        <taxon>Pseudomonadaceae</taxon>
        <taxon>Pseudomonas</taxon>
    </lineage>
</organism>
<proteinExistence type="predicted"/>
<keyword evidence="1" id="KW-0812">Transmembrane</keyword>
<gene>
    <name evidence="2" type="ORF">SAMN05216593_10579</name>
</gene>
<keyword evidence="1" id="KW-0472">Membrane</keyword>
<dbReference type="Proteomes" id="UP000183983">
    <property type="component" value="Unassembled WGS sequence"/>
</dbReference>
<evidence type="ECO:0000256" key="1">
    <source>
        <dbReference type="SAM" id="Phobius"/>
    </source>
</evidence>
<evidence type="ECO:0000313" key="3">
    <source>
        <dbReference type="Proteomes" id="UP000183983"/>
    </source>
</evidence>
<feature type="transmembrane region" description="Helical" evidence="1">
    <location>
        <begin position="7"/>
        <end position="26"/>
    </location>
</feature>
<accession>A0A1M7N187</accession>
<protein>
    <submittedName>
        <fullName evidence="2">Uncharacterized protein</fullName>
    </submittedName>
</protein>
<evidence type="ECO:0000313" key="2">
    <source>
        <dbReference type="EMBL" id="SHM97153.1"/>
    </source>
</evidence>
<dbReference type="EMBL" id="FRDA01000005">
    <property type="protein sequence ID" value="SHM97153.1"/>
    <property type="molecule type" value="Genomic_DNA"/>
</dbReference>
<feature type="transmembrane region" description="Helical" evidence="1">
    <location>
        <begin position="73"/>
        <end position="98"/>
    </location>
</feature>
<sequence>MREVVKFFVLLMAVCAIAIGASIVLPPPDGGVFAYTVLLSAIAVALIICSDLSRGRINEVGDIMRAIEKRKPLRLTIAAYLLGCSMVASATVLLYRIVGHW</sequence>
<dbReference type="RefSeq" id="WP_073165956.1">
    <property type="nucleotide sequence ID" value="NZ_FRDA01000005.1"/>
</dbReference>